<dbReference type="InterPro" id="IPR038704">
    <property type="entry name" value="YEAST_sf"/>
</dbReference>
<dbReference type="Proteomes" id="UP000190274">
    <property type="component" value="Chromosome C"/>
</dbReference>
<dbReference type="PANTHER" id="PTHR23195">
    <property type="entry name" value="YEATS DOMAIN"/>
    <property type="match status" value="1"/>
</dbReference>
<name>A0A1G4IZQ3_9SACH</name>
<dbReference type="OrthoDB" id="1741717at2759"/>
<evidence type="ECO:0000313" key="4">
    <source>
        <dbReference type="EMBL" id="SCU82772.1"/>
    </source>
</evidence>
<keyword evidence="1 2" id="KW-0539">Nucleus</keyword>
<feature type="domain" description="YEATS" evidence="3">
    <location>
        <begin position="2"/>
        <end position="136"/>
    </location>
</feature>
<proteinExistence type="predicted"/>
<dbReference type="Pfam" id="PF03366">
    <property type="entry name" value="YEATS"/>
    <property type="match status" value="1"/>
</dbReference>
<protein>
    <submittedName>
        <fullName evidence="4">LADA_0C07866g1_1</fullName>
    </submittedName>
</protein>
<dbReference type="GO" id="GO:0031509">
    <property type="term" value="P:subtelomeric heterochromatin formation"/>
    <property type="evidence" value="ECO:0007669"/>
    <property type="project" value="EnsemblFungi"/>
</dbReference>
<gene>
    <name evidence="4" type="ORF">LADA_0C07866G</name>
</gene>
<evidence type="ECO:0000256" key="1">
    <source>
        <dbReference type="ARBA" id="ARBA00023242"/>
    </source>
</evidence>
<dbReference type="GO" id="GO:0000785">
    <property type="term" value="C:chromatin"/>
    <property type="evidence" value="ECO:0007669"/>
    <property type="project" value="EnsemblFungi"/>
</dbReference>
<evidence type="ECO:0000259" key="3">
    <source>
        <dbReference type="PROSITE" id="PS51037"/>
    </source>
</evidence>
<organism evidence="4 5">
    <name type="scientific">Lachancea dasiensis</name>
    <dbReference type="NCBI Taxonomy" id="1072105"/>
    <lineage>
        <taxon>Eukaryota</taxon>
        <taxon>Fungi</taxon>
        <taxon>Dikarya</taxon>
        <taxon>Ascomycota</taxon>
        <taxon>Saccharomycotina</taxon>
        <taxon>Saccharomycetes</taxon>
        <taxon>Saccharomycetales</taxon>
        <taxon>Saccharomycetaceae</taxon>
        <taxon>Lachancea</taxon>
    </lineage>
</organism>
<dbReference type="InterPro" id="IPR055129">
    <property type="entry name" value="YEATS_dom"/>
</dbReference>
<evidence type="ECO:0000256" key="2">
    <source>
        <dbReference type="PROSITE-ProRule" id="PRU00376"/>
    </source>
</evidence>
<dbReference type="InterPro" id="IPR016665">
    <property type="entry name" value="Sas5/TAF14"/>
</dbReference>
<comment type="subcellular location">
    <subcellularLocation>
        <location evidence="2">Nucleus</location>
    </subcellularLocation>
</comment>
<dbReference type="Gene3D" id="2.60.40.1970">
    <property type="entry name" value="YEATS domain"/>
    <property type="match status" value="1"/>
</dbReference>
<dbReference type="EMBL" id="LT598459">
    <property type="protein sequence ID" value="SCU82772.1"/>
    <property type="molecule type" value="Genomic_DNA"/>
</dbReference>
<evidence type="ECO:0000313" key="5">
    <source>
        <dbReference type="Proteomes" id="UP000190274"/>
    </source>
</evidence>
<accession>A0A1G4IZQ3</accession>
<keyword evidence="5" id="KW-1185">Reference proteome</keyword>
<dbReference type="AlphaFoldDB" id="A0A1G4IZQ3"/>
<dbReference type="GO" id="GO:0006355">
    <property type="term" value="P:regulation of DNA-templated transcription"/>
    <property type="evidence" value="ECO:0007669"/>
    <property type="project" value="InterPro"/>
</dbReference>
<dbReference type="STRING" id="1266660.A0A1G4IZQ3"/>
<dbReference type="GO" id="GO:0033255">
    <property type="term" value="C:SAS acetyltransferase complex"/>
    <property type="evidence" value="ECO:0007669"/>
    <property type="project" value="EnsemblFungi"/>
</dbReference>
<dbReference type="GO" id="GO:0005634">
    <property type="term" value="C:nucleus"/>
    <property type="evidence" value="ECO:0007669"/>
    <property type="project" value="UniProtKB-SubCell"/>
</dbReference>
<dbReference type="PIRSF" id="PIRSF016551">
    <property type="entry name" value="SAS5/TFIID_14"/>
    <property type="match status" value="1"/>
</dbReference>
<reference evidence="5" key="1">
    <citation type="submission" date="2016-03" db="EMBL/GenBank/DDBJ databases">
        <authorList>
            <person name="Devillers H."/>
        </authorList>
    </citation>
    <scope>NUCLEOTIDE SEQUENCE [LARGE SCALE GENOMIC DNA]</scope>
</reference>
<dbReference type="CDD" id="cd16905">
    <property type="entry name" value="YEATS_Taf14_like"/>
    <property type="match status" value="1"/>
</dbReference>
<dbReference type="GO" id="GO:0000781">
    <property type="term" value="C:chromosome, telomeric region"/>
    <property type="evidence" value="ECO:0007669"/>
    <property type="project" value="GOC"/>
</dbReference>
<dbReference type="PROSITE" id="PS51037">
    <property type="entry name" value="YEATS"/>
    <property type="match status" value="1"/>
</dbReference>
<dbReference type="GO" id="GO:0004402">
    <property type="term" value="F:histone acetyltransferase activity"/>
    <property type="evidence" value="ECO:0007669"/>
    <property type="project" value="EnsemblFungi"/>
</dbReference>
<sequence>MTIPYVERTIRIKTHQAITDTHQDPLAGLPLREWKVEIWMLNTDGEEIAANIFEKCVYHLHPTFPNPIRVETRPPFTVEEQGWGEFSYPIQCSFLQGAGEVEFLHDLSFHAERYHSDIRIKVPIHIPELNEALAPSGPVPVLTDDTLVEKQIPGIERCIKALVASDEDKVTEIVNRILHYPSISREIEAIPSDESFVLDLRQLPDGLMEEVIEMCV</sequence>
<dbReference type="InterPro" id="IPR005033">
    <property type="entry name" value="YEATS"/>
</dbReference>